<evidence type="ECO:0000313" key="3">
    <source>
        <dbReference type="WBParaSite" id="TTAC_0000183901-mRNA-1"/>
    </source>
</evidence>
<name>A0A0R3WM51_HYDTA</name>
<organism evidence="3">
    <name type="scientific">Hydatigena taeniaeformis</name>
    <name type="common">Feline tapeworm</name>
    <name type="synonym">Taenia taeniaeformis</name>
    <dbReference type="NCBI Taxonomy" id="6205"/>
    <lineage>
        <taxon>Eukaryota</taxon>
        <taxon>Metazoa</taxon>
        <taxon>Spiralia</taxon>
        <taxon>Lophotrochozoa</taxon>
        <taxon>Platyhelminthes</taxon>
        <taxon>Cestoda</taxon>
        <taxon>Eucestoda</taxon>
        <taxon>Cyclophyllidea</taxon>
        <taxon>Taeniidae</taxon>
        <taxon>Hydatigera</taxon>
    </lineage>
</organism>
<evidence type="ECO:0000313" key="2">
    <source>
        <dbReference type="Proteomes" id="UP000274429"/>
    </source>
</evidence>
<gene>
    <name evidence="1" type="ORF">TTAC_LOCUS1826</name>
</gene>
<sequence length="87" mass="9513">MAETETCHLLEQHIEHIVQRQDEGLDSTKTRSLGLAADVKALGGPRRGAEGTVGGYNHLLVDQLSSDTIHFSDDGNMMHPQKFQAVT</sequence>
<reference evidence="1 2" key="2">
    <citation type="submission" date="2018-11" db="EMBL/GenBank/DDBJ databases">
        <authorList>
            <consortium name="Pathogen Informatics"/>
        </authorList>
    </citation>
    <scope>NUCLEOTIDE SEQUENCE [LARGE SCALE GENOMIC DNA]</scope>
</reference>
<dbReference type="AlphaFoldDB" id="A0A0R3WM51"/>
<protein>
    <submittedName>
        <fullName evidence="3">Glutamine synthetase</fullName>
    </submittedName>
</protein>
<evidence type="ECO:0000313" key="1">
    <source>
        <dbReference type="EMBL" id="VDM18566.1"/>
    </source>
</evidence>
<reference evidence="3" key="1">
    <citation type="submission" date="2017-02" db="UniProtKB">
        <authorList>
            <consortium name="WormBaseParasite"/>
        </authorList>
    </citation>
    <scope>IDENTIFICATION</scope>
</reference>
<dbReference type="EMBL" id="UYWX01000538">
    <property type="protein sequence ID" value="VDM18566.1"/>
    <property type="molecule type" value="Genomic_DNA"/>
</dbReference>
<accession>A0A0R3WM51</accession>
<dbReference type="Proteomes" id="UP000274429">
    <property type="component" value="Unassembled WGS sequence"/>
</dbReference>
<keyword evidence="2" id="KW-1185">Reference proteome</keyword>
<dbReference type="WBParaSite" id="TTAC_0000183901-mRNA-1">
    <property type="protein sequence ID" value="TTAC_0000183901-mRNA-1"/>
    <property type="gene ID" value="TTAC_0000183901"/>
</dbReference>
<proteinExistence type="predicted"/>